<feature type="transmembrane region" description="Helical" evidence="6">
    <location>
        <begin position="51"/>
        <end position="72"/>
    </location>
</feature>
<feature type="transmembrane region" description="Helical" evidence="6">
    <location>
        <begin position="15"/>
        <end position="39"/>
    </location>
</feature>
<name>A0A5N7BA37_9EURO</name>
<evidence type="ECO:0000313" key="8">
    <source>
        <dbReference type="EMBL" id="KAE8378626.1"/>
    </source>
</evidence>
<feature type="transmembrane region" description="Helical" evidence="6">
    <location>
        <begin position="205"/>
        <end position="225"/>
    </location>
</feature>
<evidence type="ECO:0000256" key="1">
    <source>
        <dbReference type="ARBA" id="ARBA00004141"/>
    </source>
</evidence>
<keyword evidence="2 6" id="KW-0812">Transmembrane</keyword>
<evidence type="ECO:0000259" key="7">
    <source>
        <dbReference type="Pfam" id="PF20684"/>
    </source>
</evidence>
<reference evidence="8 9" key="1">
    <citation type="submission" date="2019-04" db="EMBL/GenBank/DDBJ databases">
        <title>Friends and foes A comparative genomics studyof 23 Aspergillus species from section Flavi.</title>
        <authorList>
            <consortium name="DOE Joint Genome Institute"/>
            <person name="Kjaerbolling I."/>
            <person name="Vesth T."/>
            <person name="Frisvad J.C."/>
            <person name="Nybo J.L."/>
            <person name="Theobald S."/>
            <person name="Kildgaard S."/>
            <person name="Isbrandt T."/>
            <person name="Kuo A."/>
            <person name="Sato A."/>
            <person name="Lyhne E.K."/>
            <person name="Kogle M.E."/>
            <person name="Wiebenga A."/>
            <person name="Kun R.S."/>
            <person name="Lubbers R.J."/>
            <person name="Makela M.R."/>
            <person name="Barry K."/>
            <person name="Chovatia M."/>
            <person name="Clum A."/>
            <person name="Daum C."/>
            <person name="Haridas S."/>
            <person name="He G."/>
            <person name="LaButti K."/>
            <person name="Lipzen A."/>
            <person name="Mondo S."/>
            <person name="Riley R."/>
            <person name="Salamov A."/>
            <person name="Simmons B.A."/>
            <person name="Magnuson J.K."/>
            <person name="Henrissat B."/>
            <person name="Mortensen U.H."/>
            <person name="Larsen T.O."/>
            <person name="Devries R.P."/>
            <person name="Grigoriev I.V."/>
            <person name="Machida M."/>
            <person name="Baker S.E."/>
            <person name="Andersen M.R."/>
        </authorList>
    </citation>
    <scope>NUCLEOTIDE SEQUENCE [LARGE SCALE GENOMIC DNA]</scope>
    <source>
        <strain evidence="8 9">IBT 29228</strain>
    </source>
</reference>
<keyword evidence="9" id="KW-1185">Reference proteome</keyword>
<keyword evidence="4 6" id="KW-0472">Membrane</keyword>
<comment type="subcellular location">
    <subcellularLocation>
        <location evidence="1">Membrane</location>
        <topology evidence="1">Multi-pass membrane protein</topology>
    </subcellularLocation>
</comment>
<dbReference type="GO" id="GO:0016020">
    <property type="term" value="C:membrane"/>
    <property type="evidence" value="ECO:0007669"/>
    <property type="project" value="UniProtKB-SubCell"/>
</dbReference>
<evidence type="ECO:0000313" key="9">
    <source>
        <dbReference type="Proteomes" id="UP000326198"/>
    </source>
</evidence>
<gene>
    <name evidence="8" type="ORF">BDV26DRAFT_261238</name>
</gene>
<evidence type="ECO:0000256" key="6">
    <source>
        <dbReference type="SAM" id="Phobius"/>
    </source>
</evidence>
<feature type="transmembrane region" description="Helical" evidence="6">
    <location>
        <begin position="126"/>
        <end position="148"/>
    </location>
</feature>
<evidence type="ECO:0000256" key="5">
    <source>
        <dbReference type="ARBA" id="ARBA00038359"/>
    </source>
</evidence>
<dbReference type="Proteomes" id="UP000326198">
    <property type="component" value="Unassembled WGS sequence"/>
</dbReference>
<proteinExistence type="inferred from homology"/>
<dbReference type="PANTHER" id="PTHR33048:SF108">
    <property type="entry name" value="INTEGRAL MEMBRANE PROTEIN"/>
    <property type="match status" value="1"/>
</dbReference>
<dbReference type="PANTHER" id="PTHR33048">
    <property type="entry name" value="PTH11-LIKE INTEGRAL MEMBRANE PROTEIN (AFU_ORTHOLOGUE AFUA_5G11245)"/>
    <property type="match status" value="1"/>
</dbReference>
<protein>
    <recommendedName>
        <fullName evidence="7">Rhodopsin domain-containing protein</fullName>
    </recommendedName>
</protein>
<dbReference type="InterPro" id="IPR049326">
    <property type="entry name" value="Rhodopsin_dom_fungi"/>
</dbReference>
<dbReference type="EMBL" id="ML736205">
    <property type="protein sequence ID" value="KAE8378626.1"/>
    <property type="molecule type" value="Genomic_DNA"/>
</dbReference>
<feature type="transmembrane region" description="Helical" evidence="6">
    <location>
        <begin position="237"/>
        <end position="266"/>
    </location>
</feature>
<accession>A0A5N7BA37</accession>
<dbReference type="Pfam" id="PF20684">
    <property type="entry name" value="Fung_rhodopsin"/>
    <property type="match status" value="1"/>
</dbReference>
<evidence type="ECO:0000256" key="3">
    <source>
        <dbReference type="ARBA" id="ARBA00022989"/>
    </source>
</evidence>
<dbReference type="AlphaFoldDB" id="A0A5N7BA37"/>
<keyword evidence="3 6" id="KW-1133">Transmembrane helix</keyword>
<feature type="transmembrane region" description="Helical" evidence="6">
    <location>
        <begin position="92"/>
        <end position="114"/>
    </location>
</feature>
<dbReference type="OrthoDB" id="5378633at2759"/>
<evidence type="ECO:0000256" key="4">
    <source>
        <dbReference type="ARBA" id="ARBA00023136"/>
    </source>
</evidence>
<evidence type="ECO:0000256" key="2">
    <source>
        <dbReference type="ARBA" id="ARBA00022692"/>
    </source>
</evidence>
<organism evidence="8 9">
    <name type="scientific">Aspergillus bertholletiae</name>
    <dbReference type="NCBI Taxonomy" id="1226010"/>
    <lineage>
        <taxon>Eukaryota</taxon>
        <taxon>Fungi</taxon>
        <taxon>Dikarya</taxon>
        <taxon>Ascomycota</taxon>
        <taxon>Pezizomycotina</taxon>
        <taxon>Eurotiomycetes</taxon>
        <taxon>Eurotiomycetidae</taxon>
        <taxon>Eurotiales</taxon>
        <taxon>Aspergillaceae</taxon>
        <taxon>Aspergillus</taxon>
        <taxon>Aspergillus subgen. Circumdati</taxon>
    </lineage>
</organism>
<feature type="domain" description="Rhodopsin" evidence="7">
    <location>
        <begin position="32"/>
        <end position="267"/>
    </location>
</feature>
<comment type="similarity">
    <text evidence="5">Belongs to the SAT4 family.</text>
</comment>
<dbReference type="InterPro" id="IPR052337">
    <property type="entry name" value="SAT4-like"/>
</dbReference>
<sequence length="370" mass="40842">MTETHPGSSLNTINLVTQCLCIPIVTIFVVTRFTIRAWYKQFLLVEDTFCFLAWILFMAYCGIAIVVGQYGGGVNYEYVPEAMQVNFRKFCYVATVFYCPMSLFVKYALLSILIRIFSPYRGRIMFIYVFLGCLTIYYIVAEIVKIRMCDPVPAYWTMEPASCLDQTAALIADSVISVVSDILILVLPLPLTWSLQMSRSKKLRVVGMLSAGGLATAFSIYRLVLVLKDGSSPNSTVMFTCVILSGNAEGGVGLICACLPTMNILINKLRKAGYNYSSNKYYQDESTVHLSKMKAGHSKGFSAIGSKTSGTEPEFGSDQSHLISFAGTVDMNANSDGRIHKTVDVSQTVEVLQGEASSSSSRQSDHHPQF</sequence>